<comment type="caution">
    <text evidence="1">The sequence shown here is derived from an EMBL/GenBank/DDBJ whole genome shotgun (WGS) entry which is preliminary data.</text>
</comment>
<gene>
    <name evidence="1" type="ORF">CRM94_34385</name>
</gene>
<reference evidence="2" key="1">
    <citation type="submission" date="2017-09" db="EMBL/GenBank/DDBJ databases">
        <title>FDA dAtabase for Regulatory Grade micrObial Sequences (FDA-ARGOS): Supporting development and validation of Infectious Disease Dx tests.</title>
        <authorList>
            <person name="Minogue T."/>
            <person name="Wolcott M."/>
            <person name="Wasieloski L."/>
            <person name="Aguilar W."/>
            <person name="Moore D."/>
            <person name="Tallon L."/>
            <person name="Sadzewicz L."/>
            <person name="Ott S."/>
            <person name="Zhao X."/>
            <person name="Nagaraj S."/>
            <person name="Vavikolanu K."/>
            <person name="Aluvathingal J."/>
            <person name="Nadendla S."/>
            <person name="Sichtig H."/>
        </authorList>
    </citation>
    <scope>NUCLEOTIDE SEQUENCE [LARGE SCALE GENOMIC DNA]</scope>
    <source>
        <strain evidence="2">FDAARGOS_390</strain>
    </source>
</reference>
<name>A0A2A7S7Y9_BURGA</name>
<dbReference type="AlphaFoldDB" id="A0A2A7S7Y9"/>
<dbReference type="EMBL" id="PDDY01000004">
    <property type="protein sequence ID" value="PEH39370.1"/>
    <property type="molecule type" value="Genomic_DNA"/>
</dbReference>
<evidence type="ECO:0000313" key="2">
    <source>
        <dbReference type="Proteomes" id="UP000220629"/>
    </source>
</evidence>
<dbReference type="RefSeq" id="WP_098154456.1">
    <property type="nucleotide sequence ID" value="NZ_CADEWM010000024.1"/>
</dbReference>
<sequence>MKAKRAIEIDAMIYRSLVGLTILLSFSACSKRSMNLDVAIYNYWPRAIYDVAVDGQYAGGAFMAYEPGNVGGKIVCCVRVKPGPISIEYSLGGPEGATRLGERIRATAVLQELPGNSKILTMHVYPSGTAYAEVSRQYVDERPELGDKR</sequence>
<dbReference type="PROSITE" id="PS51257">
    <property type="entry name" value="PROKAR_LIPOPROTEIN"/>
    <property type="match status" value="1"/>
</dbReference>
<accession>A0A2A7S7Y9</accession>
<protein>
    <submittedName>
        <fullName evidence="1">Uncharacterized protein</fullName>
    </submittedName>
</protein>
<proteinExistence type="predicted"/>
<dbReference type="Proteomes" id="UP000220629">
    <property type="component" value="Unassembled WGS sequence"/>
</dbReference>
<evidence type="ECO:0000313" key="1">
    <source>
        <dbReference type="EMBL" id="PEH39370.1"/>
    </source>
</evidence>
<organism evidence="1 2">
    <name type="scientific">Burkholderia gladioli</name>
    <name type="common">Pseudomonas marginata</name>
    <name type="synonym">Phytomonas marginata</name>
    <dbReference type="NCBI Taxonomy" id="28095"/>
    <lineage>
        <taxon>Bacteria</taxon>
        <taxon>Pseudomonadati</taxon>
        <taxon>Pseudomonadota</taxon>
        <taxon>Betaproteobacteria</taxon>
        <taxon>Burkholderiales</taxon>
        <taxon>Burkholderiaceae</taxon>
        <taxon>Burkholderia</taxon>
    </lineage>
</organism>